<evidence type="ECO:0000256" key="1">
    <source>
        <dbReference type="ARBA" id="ARBA00023015"/>
    </source>
</evidence>
<reference evidence="5" key="2">
    <citation type="journal article" date="2022" name="Res Sq">
        <title>Evolution of multicellular longitudinally dividing oral cavity symbionts (Neisseriaceae).</title>
        <authorList>
            <person name="Nyongesa S."/>
            <person name="Weber P."/>
            <person name="Bernet E."/>
            <person name="Pullido F."/>
            <person name="Nieckarz M."/>
            <person name="Delaby M."/>
            <person name="Nieves C."/>
            <person name="Viehboeck T."/>
            <person name="Krause N."/>
            <person name="Rivera-Millot A."/>
            <person name="Nakamura A."/>
            <person name="Vischer N."/>
            <person name="VanNieuwenhze M."/>
            <person name="Brun Y."/>
            <person name="Cava F."/>
            <person name="Bulgheresi S."/>
            <person name="Veyrier F."/>
        </authorList>
    </citation>
    <scope>NUCLEOTIDE SEQUENCE</scope>
    <source>
        <strain evidence="5">SAG 1488-6</strain>
    </source>
</reference>
<gene>
    <name evidence="5" type="ORF">LVJ81_04440</name>
</gene>
<evidence type="ECO:0000313" key="6">
    <source>
        <dbReference type="Proteomes" id="UP000832034"/>
    </source>
</evidence>
<dbReference type="SMART" id="SM00418">
    <property type="entry name" value="HTH_ARSR"/>
    <property type="match status" value="1"/>
</dbReference>
<dbReference type="InterPro" id="IPR051081">
    <property type="entry name" value="HTH_MetalResp_TranReg"/>
</dbReference>
<feature type="domain" description="HTH arsR-type" evidence="4">
    <location>
        <begin position="6"/>
        <end position="101"/>
    </location>
</feature>
<dbReference type="EMBL" id="CP091512">
    <property type="protein sequence ID" value="UOO93286.1"/>
    <property type="molecule type" value="Genomic_DNA"/>
</dbReference>
<dbReference type="InterPro" id="IPR036390">
    <property type="entry name" value="WH_DNA-bd_sf"/>
</dbReference>
<keyword evidence="3" id="KW-0804">Transcription</keyword>
<dbReference type="SUPFAM" id="SSF46785">
    <property type="entry name" value="Winged helix' DNA-binding domain"/>
    <property type="match status" value="1"/>
</dbReference>
<protein>
    <submittedName>
        <fullName evidence="5">Metalloregulator ArsR/SmtB family transcription factor</fullName>
    </submittedName>
</protein>
<dbReference type="InterPro" id="IPR001845">
    <property type="entry name" value="HTH_ArsR_DNA-bd_dom"/>
</dbReference>
<reference evidence="5" key="1">
    <citation type="submission" date="2021-12" db="EMBL/GenBank/DDBJ databases">
        <authorList>
            <person name="Veyrier F.J."/>
        </authorList>
    </citation>
    <scope>NUCLEOTIDE SEQUENCE</scope>
    <source>
        <strain evidence="5">SAG 1488-6</strain>
    </source>
</reference>
<dbReference type="Pfam" id="PF01022">
    <property type="entry name" value="HTH_5"/>
    <property type="match status" value="1"/>
</dbReference>
<dbReference type="PROSITE" id="PS50987">
    <property type="entry name" value="HTH_ARSR_2"/>
    <property type="match status" value="1"/>
</dbReference>
<dbReference type="PANTHER" id="PTHR33154:SF28">
    <property type="entry name" value="HTH-TYPE TRANSCRIPTIONAL REGULATOR YGAV-RELATED"/>
    <property type="match status" value="1"/>
</dbReference>
<name>A0ABY4EC25_VITST</name>
<dbReference type="PANTHER" id="PTHR33154">
    <property type="entry name" value="TRANSCRIPTIONAL REGULATOR, ARSR FAMILY"/>
    <property type="match status" value="1"/>
</dbReference>
<proteinExistence type="predicted"/>
<evidence type="ECO:0000256" key="3">
    <source>
        <dbReference type="ARBA" id="ARBA00023163"/>
    </source>
</evidence>
<dbReference type="CDD" id="cd00090">
    <property type="entry name" value="HTH_ARSR"/>
    <property type="match status" value="1"/>
</dbReference>
<evidence type="ECO:0000256" key="2">
    <source>
        <dbReference type="ARBA" id="ARBA00023125"/>
    </source>
</evidence>
<keyword evidence="2" id="KW-0238">DNA-binding</keyword>
<keyword evidence="6" id="KW-1185">Reference proteome</keyword>
<accession>A0ABY4EC25</accession>
<dbReference type="InterPro" id="IPR036388">
    <property type="entry name" value="WH-like_DNA-bd_sf"/>
</dbReference>
<dbReference type="PRINTS" id="PR00778">
    <property type="entry name" value="HTHARSR"/>
</dbReference>
<evidence type="ECO:0000259" key="4">
    <source>
        <dbReference type="PROSITE" id="PS50987"/>
    </source>
</evidence>
<sequence length="103" mass="11868">MNSNHLMWQQAENVAQIYKLLSNPHRLMILCVLLEHQELCVGQLNRYIHLNASPLSQHLKILRDEGLVSPRKQGQTVFYHVSDPMISQLITLSKQLYCTDATV</sequence>
<dbReference type="NCBIfam" id="NF033788">
    <property type="entry name" value="HTH_metalloreg"/>
    <property type="match status" value="1"/>
</dbReference>
<keyword evidence="1" id="KW-0805">Transcription regulation</keyword>
<dbReference type="InterPro" id="IPR011991">
    <property type="entry name" value="ArsR-like_HTH"/>
</dbReference>
<evidence type="ECO:0000313" key="5">
    <source>
        <dbReference type="EMBL" id="UOO93286.1"/>
    </source>
</evidence>
<dbReference type="RefSeq" id="WP_026353429.1">
    <property type="nucleotide sequence ID" value="NZ_CP091512.1"/>
</dbReference>
<dbReference type="Gene3D" id="1.10.10.10">
    <property type="entry name" value="Winged helix-like DNA-binding domain superfamily/Winged helix DNA-binding domain"/>
    <property type="match status" value="1"/>
</dbReference>
<dbReference type="Proteomes" id="UP000832034">
    <property type="component" value="Chromosome"/>
</dbReference>
<organism evidence="5 6">
    <name type="scientific">Vitreoscilla stercoraria</name>
    <dbReference type="NCBI Taxonomy" id="61"/>
    <lineage>
        <taxon>Bacteria</taxon>
        <taxon>Pseudomonadati</taxon>
        <taxon>Pseudomonadota</taxon>
        <taxon>Betaproteobacteria</taxon>
        <taxon>Neisseriales</taxon>
        <taxon>Neisseriaceae</taxon>
        <taxon>Vitreoscilla</taxon>
    </lineage>
</organism>